<sequence>MDHCHIVRTRRSNVISSHFIPHSQSISRLIPLKKFLNKHEKCITLRTTTIFLHFLQEFQ</sequence>
<name>A0A0A9DU04_ARUDO</name>
<organism evidence="1">
    <name type="scientific">Arundo donax</name>
    <name type="common">Giant reed</name>
    <name type="synonym">Donax arundinaceus</name>
    <dbReference type="NCBI Taxonomy" id="35708"/>
    <lineage>
        <taxon>Eukaryota</taxon>
        <taxon>Viridiplantae</taxon>
        <taxon>Streptophyta</taxon>
        <taxon>Embryophyta</taxon>
        <taxon>Tracheophyta</taxon>
        <taxon>Spermatophyta</taxon>
        <taxon>Magnoliopsida</taxon>
        <taxon>Liliopsida</taxon>
        <taxon>Poales</taxon>
        <taxon>Poaceae</taxon>
        <taxon>PACMAD clade</taxon>
        <taxon>Arundinoideae</taxon>
        <taxon>Arundineae</taxon>
        <taxon>Arundo</taxon>
    </lineage>
</organism>
<reference evidence="1" key="2">
    <citation type="journal article" date="2015" name="Data Brief">
        <title>Shoot transcriptome of the giant reed, Arundo donax.</title>
        <authorList>
            <person name="Barrero R.A."/>
            <person name="Guerrero F.D."/>
            <person name="Moolhuijzen P."/>
            <person name="Goolsby J.A."/>
            <person name="Tidwell J."/>
            <person name="Bellgard S.E."/>
            <person name="Bellgard M.I."/>
        </authorList>
    </citation>
    <scope>NUCLEOTIDE SEQUENCE</scope>
    <source>
        <tissue evidence="1">Shoot tissue taken approximately 20 cm above the soil surface</tissue>
    </source>
</reference>
<protein>
    <submittedName>
        <fullName evidence="1">Uncharacterized protein</fullName>
    </submittedName>
</protein>
<reference evidence="1" key="1">
    <citation type="submission" date="2014-09" db="EMBL/GenBank/DDBJ databases">
        <authorList>
            <person name="Magalhaes I.L.F."/>
            <person name="Oliveira U."/>
            <person name="Santos F.R."/>
            <person name="Vidigal T.H.D.A."/>
            <person name="Brescovit A.D."/>
            <person name="Santos A.J."/>
        </authorList>
    </citation>
    <scope>NUCLEOTIDE SEQUENCE</scope>
    <source>
        <tissue evidence="1">Shoot tissue taken approximately 20 cm above the soil surface</tissue>
    </source>
</reference>
<proteinExistence type="predicted"/>
<evidence type="ECO:0000313" key="1">
    <source>
        <dbReference type="EMBL" id="JAD91296.1"/>
    </source>
</evidence>
<dbReference type="EMBL" id="GBRH01206599">
    <property type="protein sequence ID" value="JAD91296.1"/>
    <property type="molecule type" value="Transcribed_RNA"/>
</dbReference>
<accession>A0A0A9DU04</accession>
<dbReference type="AlphaFoldDB" id="A0A0A9DU04"/>